<accession>A0A6M3IXH7</accession>
<gene>
    <name evidence="2" type="ORF">MM415B00831_0004</name>
</gene>
<reference evidence="2" key="1">
    <citation type="submission" date="2020-03" db="EMBL/GenBank/DDBJ databases">
        <title>The deep terrestrial virosphere.</title>
        <authorList>
            <person name="Holmfeldt K."/>
            <person name="Nilsson E."/>
            <person name="Simone D."/>
            <person name="Lopez-Fernandez M."/>
            <person name="Wu X."/>
            <person name="de Brujin I."/>
            <person name="Lundin D."/>
            <person name="Andersson A."/>
            <person name="Bertilsson S."/>
            <person name="Dopson M."/>
        </authorList>
    </citation>
    <scope>NUCLEOTIDE SEQUENCE</scope>
    <source>
        <strain evidence="2">MM415B00831</strain>
    </source>
</reference>
<name>A0A6M3IXH7_9ZZZZ</name>
<dbReference type="EMBL" id="MT141460">
    <property type="protein sequence ID" value="QJA62028.1"/>
    <property type="molecule type" value="Genomic_DNA"/>
</dbReference>
<dbReference type="AlphaFoldDB" id="A0A6M3IXH7"/>
<organism evidence="2">
    <name type="scientific">viral metagenome</name>
    <dbReference type="NCBI Taxonomy" id="1070528"/>
    <lineage>
        <taxon>unclassified sequences</taxon>
        <taxon>metagenomes</taxon>
        <taxon>organismal metagenomes</taxon>
    </lineage>
</organism>
<protein>
    <submittedName>
        <fullName evidence="2">Uncharacterized protein</fullName>
    </submittedName>
</protein>
<evidence type="ECO:0000313" key="2">
    <source>
        <dbReference type="EMBL" id="QJA62028.1"/>
    </source>
</evidence>
<proteinExistence type="predicted"/>
<evidence type="ECO:0000256" key="1">
    <source>
        <dbReference type="SAM" id="MobiDB-lite"/>
    </source>
</evidence>
<dbReference type="Pfam" id="PF24608">
    <property type="entry name" value="PDDEXK_15"/>
    <property type="match status" value="1"/>
</dbReference>
<dbReference type="InterPro" id="IPR056931">
    <property type="entry name" value="D14-like"/>
</dbReference>
<sequence length="203" mass="23397">MAKSSKGSTFERQICKQLSLWWTNQKRDDVFWRTAGSGARATQRKKSGQTTFGQDGDVQATDPIGQPLLDLCTIEIKRGYSSCTPFDIIDKPQKKPAQQMWEKWIAQAQRECGEAGSKYWMIISKRDRREITIAMPRVFFHRLFLEKSGWVPEGIFLSMNYKDATTKAKCHIGISIFSFNSFLELANPKTIKEIRDYHFDPNS</sequence>
<feature type="region of interest" description="Disordered" evidence="1">
    <location>
        <begin position="40"/>
        <end position="59"/>
    </location>
</feature>